<organism evidence="1 2">
    <name type="scientific">Actinocrinis puniceicyclus</name>
    <dbReference type="NCBI Taxonomy" id="977794"/>
    <lineage>
        <taxon>Bacteria</taxon>
        <taxon>Bacillati</taxon>
        <taxon>Actinomycetota</taxon>
        <taxon>Actinomycetes</taxon>
        <taxon>Catenulisporales</taxon>
        <taxon>Actinospicaceae</taxon>
        <taxon>Actinocrinis</taxon>
    </lineage>
</organism>
<dbReference type="InterPro" id="IPR012348">
    <property type="entry name" value="RNR-like"/>
</dbReference>
<dbReference type="Proteomes" id="UP000677913">
    <property type="component" value="Unassembled WGS sequence"/>
</dbReference>
<proteinExistence type="predicted"/>
<gene>
    <name evidence="1" type="ORF">KGA66_18300</name>
</gene>
<accession>A0A8J7WTQ5</accession>
<evidence type="ECO:0000313" key="2">
    <source>
        <dbReference type="Proteomes" id="UP000677913"/>
    </source>
</evidence>
<sequence>MAERAAENGSAPALFTPDGANPDLLGIEARIRSIITWDYGSRDNRLWGLYEKSKTAQWNATTDIDWSYDVRFGAPISAEHGAAVAPFASAPGSPVPPGLWDTFRWEYQAWMVSQFLHGEQGALLTTARLVETVPDMESKTYAAAQVADEARHVEAYARYIDEKLGVRYPINPGLKALLTDLLSESRWDIVYLGMQVVVEGLALAATRVASTGFGDPIITSITRMIARDEARHISFGVIALTGLYEEMTSRELAERDEFLCEAIHLMSQRFLLREVWERLALDAEAGVRFAKNDPMMSGFRQLLFFKVIQVLRQIGLMSDRIRDLLLAESLARPDAFQGVAPAAR</sequence>
<evidence type="ECO:0000313" key="1">
    <source>
        <dbReference type="EMBL" id="MBS2965014.1"/>
    </source>
</evidence>
<dbReference type="EMBL" id="JAGSXH010000067">
    <property type="protein sequence ID" value="MBS2965014.1"/>
    <property type="molecule type" value="Genomic_DNA"/>
</dbReference>
<dbReference type="Pfam" id="PF11583">
    <property type="entry name" value="AurF"/>
    <property type="match status" value="1"/>
</dbReference>
<name>A0A8J7WTQ5_9ACTN</name>
<dbReference type="SUPFAM" id="SSF47240">
    <property type="entry name" value="Ferritin-like"/>
    <property type="match status" value="1"/>
</dbReference>
<reference evidence="1" key="1">
    <citation type="submission" date="2021-04" db="EMBL/GenBank/DDBJ databases">
        <title>Genome based classification of Actinospica acidithermotolerans sp. nov., an actinobacterium isolated from an Indonesian hot spring.</title>
        <authorList>
            <person name="Kusuma A.B."/>
            <person name="Putra K.E."/>
            <person name="Nafisah S."/>
            <person name="Loh J."/>
            <person name="Nouioui I."/>
            <person name="Goodfellow M."/>
        </authorList>
    </citation>
    <scope>NUCLEOTIDE SEQUENCE</scope>
    <source>
        <strain evidence="1">DSM 45618</strain>
    </source>
</reference>
<dbReference type="InterPro" id="IPR009078">
    <property type="entry name" value="Ferritin-like_SF"/>
</dbReference>
<dbReference type="Gene3D" id="1.10.620.20">
    <property type="entry name" value="Ribonucleotide Reductase, subunit A"/>
    <property type="match status" value="1"/>
</dbReference>
<keyword evidence="2" id="KW-1185">Reference proteome</keyword>
<dbReference type="RefSeq" id="WP_211469375.1">
    <property type="nucleotide sequence ID" value="NZ_JAGSXH010000067.1"/>
</dbReference>
<protein>
    <submittedName>
        <fullName evidence="1">Ferritin-like domain-containing protein</fullName>
    </submittedName>
</protein>
<dbReference type="InterPro" id="IPR025859">
    <property type="entry name" value="AurF/CmlI"/>
</dbReference>
<dbReference type="CDD" id="cd00657">
    <property type="entry name" value="Ferritin_like"/>
    <property type="match status" value="1"/>
</dbReference>
<dbReference type="AlphaFoldDB" id="A0A8J7WTQ5"/>
<dbReference type="GO" id="GO:0016491">
    <property type="term" value="F:oxidoreductase activity"/>
    <property type="evidence" value="ECO:0007669"/>
    <property type="project" value="InterPro"/>
</dbReference>
<comment type="caution">
    <text evidence="1">The sequence shown here is derived from an EMBL/GenBank/DDBJ whole genome shotgun (WGS) entry which is preliminary data.</text>
</comment>